<dbReference type="eggNOG" id="COG2086">
    <property type="taxonomic scope" value="Bacteria"/>
</dbReference>
<dbReference type="PIRSF" id="PIRSF000090">
    <property type="entry name" value="Beta-ETF"/>
    <property type="match status" value="1"/>
</dbReference>
<dbReference type="OrthoDB" id="9804960at2"/>
<evidence type="ECO:0000256" key="1">
    <source>
        <dbReference type="ARBA" id="ARBA00042002"/>
    </source>
</evidence>
<organism evidence="3 4">
    <name type="scientific">[Clostridium] aminophilum</name>
    <dbReference type="NCBI Taxonomy" id="1526"/>
    <lineage>
        <taxon>Bacteria</taxon>
        <taxon>Bacillati</taxon>
        <taxon>Bacillota</taxon>
        <taxon>Clostridia</taxon>
        <taxon>Lachnospirales</taxon>
        <taxon>Lachnospiraceae</taxon>
    </lineage>
</organism>
<dbReference type="GO" id="GO:0009055">
    <property type="term" value="F:electron transfer activity"/>
    <property type="evidence" value="ECO:0007669"/>
    <property type="project" value="InterPro"/>
</dbReference>
<dbReference type="Proteomes" id="UP000199820">
    <property type="component" value="Unassembled WGS sequence"/>
</dbReference>
<reference evidence="4" key="1">
    <citation type="submission" date="2016-10" db="EMBL/GenBank/DDBJ databases">
        <authorList>
            <person name="Varghese N."/>
            <person name="Submissions S."/>
        </authorList>
    </citation>
    <scope>NUCLEOTIDE SEQUENCE [LARGE SCALE GENOMIC DNA]</scope>
    <source>
        <strain evidence="4">KH1P1</strain>
    </source>
</reference>
<feature type="domain" description="Electron transfer flavoprotein alpha/beta-subunit N-terminal" evidence="2">
    <location>
        <begin position="22"/>
        <end position="217"/>
    </location>
</feature>
<sequence length="263" mass="28175">MNILVCIKQVPDDSVEVSVGADGRPAVDGITPVVNAFDTYSLEMAARLKESLNDGSEITALCVGPESAKNSLKNCLAVGADYAYLVKCDEVNDMDAMGIAEILKGAVEKLSAGKGAFDLIFTGKEATDVPLGQTGICLADKLGEAVITNIIDIKAEGGTVEAKHETEEGYRVIEAAMPAVVTVSKPEYDPRYPTIKNKMAARRKPIDELDVSELADAGSFAARMKRVAEYEPPKREAGIRIKEESDEESAMKAIQMMTDAKVI</sequence>
<gene>
    <name evidence="3" type="ORF">SAMN04487771_10855</name>
</gene>
<dbReference type="STRING" id="1526.SAMN02910262_02559"/>
<dbReference type="InterPro" id="IPR014730">
    <property type="entry name" value="ETF_a/b_N"/>
</dbReference>
<dbReference type="Gene3D" id="3.40.50.620">
    <property type="entry name" value="HUPs"/>
    <property type="match status" value="1"/>
</dbReference>
<dbReference type="InterPro" id="IPR033948">
    <property type="entry name" value="ETF_beta_N"/>
</dbReference>
<evidence type="ECO:0000313" key="4">
    <source>
        <dbReference type="Proteomes" id="UP000199820"/>
    </source>
</evidence>
<dbReference type="RefSeq" id="WP_074650711.1">
    <property type="nucleotide sequence ID" value="NZ_FOIL01000085.1"/>
</dbReference>
<dbReference type="PANTHER" id="PTHR21294:SF17">
    <property type="entry name" value="PROTEIN FIXA"/>
    <property type="match status" value="1"/>
</dbReference>
<dbReference type="SUPFAM" id="SSF52402">
    <property type="entry name" value="Adenine nucleotide alpha hydrolases-like"/>
    <property type="match status" value="1"/>
</dbReference>
<accession>A0A1I0IHR5</accession>
<dbReference type="PANTHER" id="PTHR21294">
    <property type="entry name" value="ELECTRON TRANSFER FLAVOPROTEIN BETA-SUBUNIT"/>
    <property type="match status" value="1"/>
</dbReference>
<protein>
    <recommendedName>
        <fullName evidence="1">Electron transfer flavoprotein small subunit</fullName>
    </recommendedName>
</protein>
<name>A0A1I0IHR5_9FIRM</name>
<dbReference type="SMART" id="SM00893">
    <property type="entry name" value="ETF"/>
    <property type="match status" value="1"/>
</dbReference>
<dbReference type="InterPro" id="IPR012255">
    <property type="entry name" value="ETF_b"/>
</dbReference>
<proteinExistence type="predicted"/>
<keyword evidence="4" id="KW-1185">Reference proteome</keyword>
<dbReference type="AlphaFoldDB" id="A0A1I0IHR5"/>
<dbReference type="CDD" id="cd01714">
    <property type="entry name" value="ETF_beta"/>
    <property type="match status" value="1"/>
</dbReference>
<dbReference type="EMBL" id="FOIL01000085">
    <property type="protein sequence ID" value="SET96646.1"/>
    <property type="molecule type" value="Genomic_DNA"/>
</dbReference>
<dbReference type="Pfam" id="PF01012">
    <property type="entry name" value="ETF"/>
    <property type="match status" value="1"/>
</dbReference>
<evidence type="ECO:0000259" key="2">
    <source>
        <dbReference type="SMART" id="SM00893"/>
    </source>
</evidence>
<dbReference type="InterPro" id="IPR014729">
    <property type="entry name" value="Rossmann-like_a/b/a_fold"/>
</dbReference>
<evidence type="ECO:0000313" key="3">
    <source>
        <dbReference type="EMBL" id="SET96646.1"/>
    </source>
</evidence>